<proteinExistence type="predicted"/>
<gene>
    <name evidence="1" type="ORF">HEK616_33460</name>
</gene>
<name>A0ABN6QZR6_STRNI</name>
<organism evidence="1 2">
    <name type="scientific">Streptomyces nigrescens</name>
    <dbReference type="NCBI Taxonomy" id="1920"/>
    <lineage>
        <taxon>Bacteria</taxon>
        <taxon>Bacillati</taxon>
        <taxon>Actinomycetota</taxon>
        <taxon>Actinomycetes</taxon>
        <taxon>Kitasatosporales</taxon>
        <taxon>Streptomycetaceae</taxon>
        <taxon>Streptomyces</taxon>
    </lineage>
</organism>
<evidence type="ECO:0000313" key="1">
    <source>
        <dbReference type="EMBL" id="BDM69859.1"/>
    </source>
</evidence>
<accession>A0ABN6QZR6</accession>
<evidence type="ECO:0000313" key="2">
    <source>
        <dbReference type="Proteomes" id="UP001059597"/>
    </source>
</evidence>
<sequence length="62" mass="6728">MIDGYLDSACPKGGRGTYVQPTNLHAVEPHPGGRRIVFAFFPGAAAVRRPHLTSTGRLVHWS</sequence>
<reference evidence="1" key="1">
    <citation type="submission" date="2022-06" db="EMBL/GenBank/DDBJ databases">
        <title>Complete genome sequence of Streptomyces nigrescens HEK616.</title>
        <authorList>
            <person name="Asamizu S."/>
            <person name="Onaka H."/>
        </authorList>
    </citation>
    <scope>NUCLEOTIDE SEQUENCE</scope>
    <source>
        <strain evidence="1">HEK616</strain>
    </source>
</reference>
<dbReference type="Proteomes" id="UP001059597">
    <property type="component" value="Chromosome"/>
</dbReference>
<protein>
    <submittedName>
        <fullName evidence="1">Uncharacterized protein</fullName>
    </submittedName>
</protein>
<keyword evidence="2" id="KW-1185">Reference proteome</keyword>
<dbReference type="EMBL" id="AP026073">
    <property type="protein sequence ID" value="BDM69859.1"/>
    <property type="molecule type" value="Genomic_DNA"/>
</dbReference>